<sequence length="328" mass="34355">MLLIGGAGLIGATAARTLRRTYPELPITLGVRDPVGAAALVADLGRAEAAAVDLSRRDLGLDPAARFSAVVVFFKDATLNSLRFAQDRGLGYVDISSAAFELGPQVALAIQRPDASAVVMASNWLAGTSTAVAAHYGAEFDRIDAIKVSALLDDQDIGGGAAAEDYERQTGAGPSALQLRGGRWTWASGDEAKEVFSSVDGRPFEAAPFGNLDVLSLATAFDVPSARFEFAVGETASRLRGEAFSTEIVIEIAGRRRDGREGVFRFRVVHPEGQAPLTAQGVALVVERLAGLGGLPRLEPGLYLPHTVVDPGRAVAAFRAMGAVIEEA</sequence>
<evidence type="ECO:0000313" key="1">
    <source>
        <dbReference type="EMBL" id="ATQ41772.1"/>
    </source>
</evidence>
<dbReference type="Proteomes" id="UP000228945">
    <property type="component" value="Chromosome"/>
</dbReference>
<accession>A0A2D2AUS9</accession>
<dbReference type="SUPFAM" id="SSF51735">
    <property type="entry name" value="NAD(P)-binding Rossmann-fold domains"/>
    <property type="match status" value="1"/>
</dbReference>
<keyword evidence="2" id="KW-1185">Reference proteome</keyword>
<protein>
    <submittedName>
        <fullName evidence="1">Saccharopine dehydrogenase</fullName>
    </submittedName>
</protein>
<reference evidence="1 2" key="1">
    <citation type="submission" date="2017-10" db="EMBL/GenBank/DDBJ databases">
        <title>Genome sequence of Caulobacter mirabilis FWC38.</title>
        <authorList>
            <person name="Fiebig A."/>
            <person name="Crosson S."/>
        </authorList>
    </citation>
    <scope>NUCLEOTIDE SEQUENCE [LARGE SCALE GENOMIC DNA]</scope>
    <source>
        <strain evidence="1 2">FWC 38</strain>
    </source>
</reference>
<dbReference type="InterPro" id="IPR036291">
    <property type="entry name" value="NAD(P)-bd_dom_sf"/>
</dbReference>
<dbReference type="EMBL" id="CP024201">
    <property type="protein sequence ID" value="ATQ41772.1"/>
    <property type="molecule type" value="Genomic_DNA"/>
</dbReference>
<dbReference type="AlphaFoldDB" id="A0A2D2AUS9"/>
<organism evidence="1 2">
    <name type="scientific">Caulobacter mirabilis</name>
    <dbReference type="NCBI Taxonomy" id="69666"/>
    <lineage>
        <taxon>Bacteria</taxon>
        <taxon>Pseudomonadati</taxon>
        <taxon>Pseudomonadota</taxon>
        <taxon>Alphaproteobacteria</taxon>
        <taxon>Caulobacterales</taxon>
        <taxon>Caulobacteraceae</taxon>
        <taxon>Caulobacter</taxon>
    </lineage>
</organism>
<evidence type="ECO:0000313" key="2">
    <source>
        <dbReference type="Proteomes" id="UP000228945"/>
    </source>
</evidence>
<proteinExistence type="predicted"/>
<name>A0A2D2AUS9_9CAUL</name>
<gene>
    <name evidence="1" type="ORF">CSW64_04775</name>
</gene>
<dbReference type="Gene3D" id="3.40.50.720">
    <property type="entry name" value="NAD(P)-binding Rossmann-like Domain"/>
    <property type="match status" value="1"/>
</dbReference>
<dbReference type="KEGG" id="cmb:CSW64_04775"/>